<evidence type="ECO:0000256" key="5">
    <source>
        <dbReference type="ARBA" id="ARBA00022679"/>
    </source>
</evidence>
<dbReference type="InterPro" id="IPR036890">
    <property type="entry name" value="HATPase_C_sf"/>
</dbReference>
<dbReference type="Pfam" id="PF02518">
    <property type="entry name" value="HATPase_c"/>
    <property type="match status" value="1"/>
</dbReference>
<dbReference type="InterPro" id="IPR005467">
    <property type="entry name" value="His_kinase_dom"/>
</dbReference>
<evidence type="ECO:0000256" key="9">
    <source>
        <dbReference type="ARBA" id="ARBA00023136"/>
    </source>
</evidence>
<dbReference type="EMBL" id="VICE01000105">
    <property type="protein sequence ID" value="TQD42579.1"/>
    <property type="molecule type" value="Genomic_DNA"/>
</dbReference>
<dbReference type="SUPFAM" id="SSF55874">
    <property type="entry name" value="ATPase domain of HSP90 chaperone/DNA topoisomerase II/histidine kinase"/>
    <property type="match status" value="1"/>
</dbReference>
<keyword evidence="5" id="KW-0808">Transferase</keyword>
<evidence type="ECO:0000313" key="15">
    <source>
        <dbReference type="Proteomes" id="UP000318212"/>
    </source>
</evidence>
<dbReference type="SUPFAM" id="SSF47384">
    <property type="entry name" value="Homodimeric domain of signal transducing histidine kinase"/>
    <property type="match status" value="1"/>
</dbReference>
<dbReference type="Gene3D" id="3.30.450.20">
    <property type="entry name" value="PAS domain"/>
    <property type="match status" value="1"/>
</dbReference>
<reference evidence="14 15" key="1">
    <citation type="submission" date="2019-06" db="EMBL/GenBank/DDBJ databases">
        <title>Lysobacter alkalisoli sp. nov. isolated from saline soil.</title>
        <authorList>
            <person name="Sun J.-Q."/>
            <person name="Xu L."/>
        </authorList>
    </citation>
    <scope>NUCLEOTIDE SEQUENCE [LARGE SCALE GENOMIC DNA]</scope>
    <source>
        <strain evidence="14 15">JCM 31130</strain>
    </source>
</reference>
<evidence type="ECO:0000256" key="3">
    <source>
        <dbReference type="ARBA" id="ARBA00012438"/>
    </source>
</evidence>
<evidence type="ECO:0000256" key="4">
    <source>
        <dbReference type="ARBA" id="ARBA00022553"/>
    </source>
</evidence>
<feature type="domain" description="PAS" evidence="12">
    <location>
        <begin position="377"/>
        <end position="421"/>
    </location>
</feature>
<dbReference type="SMART" id="SM00388">
    <property type="entry name" value="HisKA"/>
    <property type="match status" value="1"/>
</dbReference>
<feature type="transmembrane region" description="Helical" evidence="10">
    <location>
        <begin position="337"/>
        <end position="357"/>
    </location>
</feature>
<keyword evidence="7" id="KW-0418">Kinase</keyword>
<dbReference type="Pfam" id="PF03924">
    <property type="entry name" value="CHASE"/>
    <property type="match status" value="1"/>
</dbReference>
<dbReference type="PANTHER" id="PTHR42878:SF15">
    <property type="entry name" value="BACTERIOPHYTOCHROME"/>
    <property type="match status" value="1"/>
</dbReference>
<dbReference type="InterPro" id="IPR004358">
    <property type="entry name" value="Sig_transdc_His_kin-like_C"/>
</dbReference>
<evidence type="ECO:0000256" key="2">
    <source>
        <dbReference type="ARBA" id="ARBA00004370"/>
    </source>
</evidence>
<dbReference type="PROSITE" id="PS50112">
    <property type="entry name" value="PAS"/>
    <property type="match status" value="1"/>
</dbReference>
<dbReference type="SMART" id="SM01079">
    <property type="entry name" value="CHASE"/>
    <property type="match status" value="1"/>
</dbReference>
<dbReference type="GO" id="GO:0005886">
    <property type="term" value="C:plasma membrane"/>
    <property type="evidence" value="ECO:0007669"/>
    <property type="project" value="UniProtKB-ARBA"/>
</dbReference>
<dbReference type="SUPFAM" id="SSF55785">
    <property type="entry name" value="PYP-like sensor domain (PAS domain)"/>
    <property type="match status" value="1"/>
</dbReference>
<dbReference type="SMART" id="SM00091">
    <property type="entry name" value="PAS"/>
    <property type="match status" value="1"/>
</dbReference>
<dbReference type="AlphaFoldDB" id="A0A507ZYJ2"/>
<dbReference type="FunFam" id="3.30.565.10:FF:000006">
    <property type="entry name" value="Sensor histidine kinase WalK"/>
    <property type="match status" value="1"/>
</dbReference>
<dbReference type="Gene3D" id="3.30.565.10">
    <property type="entry name" value="Histidine kinase-like ATPase, C-terminal domain"/>
    <property type="match status" value="1"/>
</dbReference>
<name>A0A507ZYJ2_9GAMM</name>
<evidence type="ECO:0000256" key="8">
    <source>
        <dbReference type="ARBA" id="ARBA00022989"/>
    </source>
</evidence>
<dbReference type="EC" id="2.7.13.3" evidence="3"/>
<dbReference type="InterPro" id="IPR050351">
    <property type="entry name" value="BphY/WalK/GraS-like"/>
</dbReference>
<evidence type="ECO:0000259" key="11">
    <source>
        <dbReference type="PROSITE" id="PS50109"/>
    </source>
</evidence>
<dbReference type="OrthoDB" id="9808408at2"/>
<dbReference type="PROSITE" id="PS50839">
    <property type="entry name" value="CHASE"/>
    <property type="match status" value="1"/>
</dbReference>
<dbReference type="PROSITE" id="PS50109">
    <property type="entry name" value="HIS_KIN"/>
    <property type="match status" value="1"/>
</dbReference>
<dbReference type="Pfam" id="PF08448">
    <property type="entry name" value="PAS_4"/>
    <property type="match status" value="1"/>
</dbReference>
<dbReference type="CDD" id="cd00082">
    <property type="entry name" value="HisKA"/>
    <property type="match status" value="1"/>
</dbReference>
<dbReference type="InterPro" id="IPR035965">
    <property type="entry name" value="PAS-like_dom_sf"/>
</dbReference>
<evidence type="ECO:0000259" key="12">
    <source>
        <dbReference type="PROSITE" id="PS50112"/>
    </source>
</evidence>
<dbReference type="InterPro" id="IPR000014">
    <property type="entry name" value="PAS"/>
</dbReference>
<evidence type="ECO:0000259" key="13">
    <source>
        <dbReference type="PROSITE" id="PS50839"/>
    </source>
</evidence>
<evidence type="ECO:0000313" key="14">
    <source>
        <dbReference type="EMBL" id="TQD42579.1"/>
    </source>
</evidence>
<dbReference type="InterPro" id="IPR042240">
    <property type="entry name" value="CHASE_sf"/>
</dbReference>
<feature type="domain" description="CHASE" evidence="13">
    <location>
        <begin position="170"/>
        <end position="272"/>
    </location>
</feature>
<feature type="domain" description="Histidine kinase" evidence="11">
    <location>
        <begin position="532"/>
        <end position="747"/>
    </location>
</feature>
<dbReference type="InterPro" id="IPR003661">
    <property type="entry name" value="HisK_dim/P_dom"/>
</dbReference>
<feature type="transmembrane region" description="Helical" evidence="10">
    <location>
        <begin position="41"/>
        <end position="62"/>
    </location>
</feature>
<keyword evidence="8 10" id="KW-1133">Transmembrane helix</keyword>
<dbReference type="GO" id="GO:0000156">
    <property type="term" value="F:phosphorelay response regulator activity"/>
    <property type="evidence" value="ECO:0007669"/>
    <property type="project" value="TreeGrafter"/>
</dbReference>
<comment type="catalytic activity">
    <reaction evidence="1">
        <text>ATP + protein L-histidine = ADP + protein N-phospho-L-histidine.</text>
        <dbReference type="EC" id="2.7.13.3"/>
    </reaction>
</comment>
<dbReference type="InterPro" id="IPR013656">
    <property type="entry name" value="PAS_4"/>
</dbReference>
<proteinExistence type="predicted"/>
<protein>
    <recommendedName>
        <fullName evidence="3">histidine kinase</fullName>
        <ecNumber evidence="3">2.7.13.3</ecNumber>
    </recommendedName>
</protein>
<dbReference type="PANTHER" id="PTHR42878">
    <property type="entry name" value="TWO-COMPONENT HISTIDINE KINASE"/>
    <property type="match status" value="1"/>
</dbReference>
<dbReference type="PRINTS" id="PR00344">
    <property type="entry name" value="BCTRLSENSOR"/>
</dbReference>
<keyword evidence="4" id="KW-0597">Phosphoprotein</keyword>
<dbReference type="InterPro" id="IPR036097">
    <property type="entry name" value="HisK_dim/P_sf"/>
</dbReference>
<evidence type="ECO:0000256" key="7">
    <source>
        <dbReference type="ARBA" id="ARBA00022777"/>
    </source>
</evidence>
<sequence>MAGAAGVHLPETGARRYAGAVSDAAPTRTPTLGPVPHRRGLVLAVGVLVFSLLLTFIGWRYASERETASAQAEFVTQAEEITSLLRERMGNHEILLKGGAALFASIQRPSPLQWRSYAEGMNLRRQFPAMVGLGYAAYVPQARLADLQLEWKESQNTLLEIVPHGDRRHYGPILMLEPKTPENVAALGFDMYAEPVRHAAMEAAMVTGQPRLSGTVQLVQDGGVPATSALLYVPVYRNGAQPLTVAAREEAMLGWVYMPFRVGTFVTSTLDDRRSDLRFTITDVTDRVPQVLYMSSPREAAAVYRHEIELQQFGRRWLFRFETPVSRSAIPAGVMRGWLLFGIVASLMLATIVFTMARTEHRAMRMAYRMTEEYRRSEERFRTTMLHSAIGKALLDSDGCIVEVNPAMGEIVGLRPAALVGVQFESLFEDHGLDVIEWLNKDAGDEAAPVLRATRRLHRAGDMARHAQLTYARVPGGVGQDVRGLVQAEDVTERILAEARVHALNRTLEARVAARTRELSQANQELESFAYSISHDLRAPLRAIDGFSRILVEKYRDALDDTGKGYLDRVRAAAGRMDELIDALLKMSRVTRTPLSPREVDMSRLAEEVLEEFAAGDPEHRPERVVEPGLTAWGDPALLRNMLSNLLGNAWKFTRGKPGARIEFRATRLPTGRVEFHVKDNGAGFPQKHVEKLFRPFQRLHGQDEFAGHGIGLASVKRIIERHGGSIRAEGRVGEGASFHFALPPGEGTSTPAS</sequence>
<dbReference type="Gene3D" id="3.30.450.350">
    <property type="entry name" value="CHASE domain"/>
    <property type="match status" value="1"/>
</dbReference>
<keyword evidence="15" id="KW-1185">Reference proteome</keyword>
<dbReference type="GO" id="GO:0030295">
    <property type="term" value="F:protein kinase activator activity"/>
    <property type="evidence" value="ECO:0007669"/>
    <property type="project" value="TreeGrafter"/>
</dbReference>
<keyword evidence="6 10" id="KW-0812">Transmembrane</keyword>
<accession>A0A507ZYJ2</accession>
<dbReference type="InterPro" id="IPR003594">
    <property type="entry name" value="HATPase_dom"/>
</dbReference>
<dbReference type="SMART" id="SM00387">
    <property type="entry name" value="HATPase_c"/>
    <property type="match status" value="1"/>
</dbReference>
<dbReference type="InterPro" id="IPR006189">
    <property type="entry name" value="CHASE_dom"/>
</dbReference>
<organism evidence="14 15">
    <name type="scientific">Marilutibacter aestuarii</name>
    <dbReference type="NCBI Taxonomy" id="1706195"/>
    <lineage>
        <taxon>Bacteria</taxon>
        <taxon>Pseudomonadati</taxon>
        <taxon>Pseudomonadota</taxon>
        <taxon>Gammaproteobacteria</taxon>
        <taxon>Lysobacterales</taxon>
        <taxon>Lysobacteraceae</taxon>
        <taxon>Marilutibacter</taxon>
    </lineage>
</organism>
<evidence type="ECO:0000256" key="10">
    <source>
        <dbReference type="SAM" id="Phobius"/>
    </source>
</evidence>
<evidence type="ECO:0000256" key="6">
    <source>
        <dbReference type="ARBA" id="ARBA00022692"/>
    </source>
</evidence>
<keyword evidence="9 10" id="KW-0472">Membrane</keyword>
<dbReference type="Pfam" id="PF00512">
    <property type="entry name" value="HisKA"/>
    <property type="match status" value="1"/>
</dbReference>
<dbReference type="Gene3D" id="1.10.287.130">
    <property type="match status" value="1"/>
</dbReference>
<comment type="subcellular location">
    <subcellularLocation>
        <location evidence="2">Membrane</location>
    </subcellularLocation>
</comment>
<dbReference type="NCBIfam" id="TIGR00229">
    <property type="entry name" value="sensory_box"/>
    <property type="match status" value="1"/>
</dbReference>
<comment type="caution">
    <text evidence="14">The sequence shown here is derived from an EMBL/GenBank/DDBJ whole genome shotgun (WGS) entry which is preliminary data.</text>
</comment>
<gene>
    <name evidence="14" type="ORF">FKV25_11330</name>
</gene>
<dbReference type="GO" id="GO:0007234">
    <property type="term" value="P:osmosensory signaling via phosphorelay pathway"/>
    <property type="evidence" value="ECO:0007669"/>
    <property type="project" value="TreeGrafter"/>
</dbReference>
<dbReference type="CDD" id="cd00130">
    <property type="entry name" value="PAS"/>
    <property type="match status" value="1"/>
</dbReference>
<dbReference type="FunFam" id="1.10.287.130:FF:000070">
    <property type="entry name" value="Histidine kinase sensor protein"/>
    <property type="match status" value="1"/>
</dbReference>
<dbReference type="GO" id="GO:0000155">
    <property type="term" value="F:phosphorelay sensor kinase activity"/>
    <property type="evidence" value="ECO:0007669"/>
    <property type="project" value="InterPro"/>
</dbReference>
<dbReference type="Proteomes" id="UP000318212">
    <property type="component" value="Unassembled WGS sequence"/>
</dbReference>
<evidence type="ECO:0000256" key="1">
    <source>
        <dbReference type="ARBA" id="ARBA00000085"/>
    </source>
</evidence>